<comment type="similarity">
    <text evidence="1">Belongs to the SMP-30/CGR1 family.</text>
</comment>
<dbReference type="Gene3D" id="2.120.10.30">
    <property type="entry name" value="TolB, C-terminal domain"/>
    <property type="match status" value="1"/>
</dbReference>
<reference evidence="5 6" key="1">
    <citation type="submission" date="2020-04" db="EMBL/GenBank/DDBJ databases">
        <title>Ramlibacter sp. G-1-2-2 isolated from soil.</title>
        <authorList>
            <person name="Dahal R.H."/>
        </authorList>
    </citation>
    <scope>NUCLEOTIDE SEQUENCE [LARGE SCALE GENOMIC DNA]</scope>
    <source>
        <strain evidence="5 6">G-1-2-2</strain>
    </source>
</reference>
<dbReference type="GO" id="GO:0005509">
    <property type="term" value="F:calcium ion binding"/>
    <property type="evidence" value="ECO:0007669"/>
    <property type="project" value="TreeGrafter"/>
</dbReference>
<dbReference type="Proteomes" id="UP000541185">
    <property type="component" value="Unassembled WGS sequence"/>
</dbReference>
<feature type="active site" description="Proton donor/acceptor" evidence="2">
    <location>
        <position position="198"/>
    </location>
</feature>
<name>A0A848GWN1_9BURK</name>
<evidence type="ECO:0000313" key="5">
    <source>
        <dbReference type="EMBL" id="NML43066.1"/>
    </source>
</evidence>
<gene>
    <name evidence="5" type="ORF">HHL11_04835</name>
</gene>
<dbReference type="RefSeq" id="WP_169417305.1">
    <property type="nucleotide sequence ID" value="NZ_JABBFX010000001.1"/>
</dbReference>
<dbReference type="PANTHER" id="PTHR10907:SF47">
    <property type="entry name" value="REGUCALCIN"/>
    <property type="match status" value="1"/>
</dbReference>
<feature type="binding site" evidence="3">
    <location>
        <position position="148"/>
    </location>
    <ligand>
        <name>a divalent metal cation</name>
        <dbReference type="ChEBI" id="CHEBI:60240"/>
    </ligand>
</feature>
<dbReference type="InterPro" id="IPR013658">
    <property type="entry name" value="SGL"/>
</dbReference>
<keyword evidence="6" id="KW-1185">Reference proteome</keyword>
<feature type="binding site" evidence="3">
    <location>
        <position position="102"/>
    </location>
    <ligand>
        <name>substrate</name>
    </ligand>
</feature>
<organism evidence="5 6">
    <name type="scientific">Ramlibacter agri</name>
    <dbReference type="NCBI Taxonomy" id="2728837"/>
    <lineage>
        <taxon>Bacteria</taxon>
        <taxon>Pseudomonadati</taxon>
        <taxon>Pseudomonadota</taxon>
        <taxon>Betaproteobacteria</taxon>
        <taxon>Burkholderiales</taxon>
        <taxon>Comamonadaceae</taxon>
        <taxon>Ramlibacter</taxon>
    </lineage>
</organism>
<dbReference type="Pfam" id="PF08450">
    <property type="entry name" value="SGL"/>
    <property type="match status" value="1"/>
</dbReference>
<evidence type="ECO:0000256" key="3">
    <source>
        <dbReference type="PIRSR" id="PIRSR605511-2"/>
    </source>
</evidence>
<keyword evidence="3" id="KW-0862">Zinc</keyword>
<dbReference type="InterPro" id="IPR011042">
    <property type="entry name" value="6-blade_b-propeller_TolB-like"/>
</dbReference>
<comment type="cofactor">
    <cofactor evidence="3">
        <name>Zn(2+)</name>
        <dbReference type="ChEBI" id="CHEBI:29105"/>
    </cofactor>
    <text evidence="3">Binds 1 divalent metal cation per subunit.</text>
</comment>
<keyword evidence="3" id="KW-0479">Metal-binding</keyword>
<dbReference type="GO" id="GO:0004341">
    <property type="term" value="F:gluconolactonase activity"/>
    <property type="evidence" value="ECO:0007669"/>
    <property type="project" value="TreeGrafter"/>
</dbReference>
<comment type="caution">
    <text evidence="5">The sequence shown here is derived from an EMBL/GenBank/DDBJ whole genome shotgun (WGS) entry which is preliminary data.</text>
</comment>
<evidence type="ECO:0000259" key="4">
    <source>
        <dbReference type="Pfam" id="PF08450"/>
    </source>
</evidence>
<dbReference type="AlphaFoldDB" id="A0A848GWN1"/>
<evidence type="ECO:0000256" key="1">
    <source>
        <dbReference type="ARBA" id="ARBA00008853"/>
    </source>
</evidence>
<feature type="domain" description="SMP-30/Gluconolactonase/LRE-like region" evidence="4">
    <location>
        <begin position="14"/>
        <end position="257"/>
    </location>
</feature>
<dbReference type="PRINTS" id="PR01790">
    <property type="entry name" value="SMP30FAMILY"/>
</dbReference>
<dbReference type="InterPro" id="IPR005511">
    <property type="entry name" value="SMP-30"/>
</dbReference>
<feature type="binding site" evidence="3">
    <location>
        <position position="198"/>
    </location>
    <ligand>
        <name>a divalent metal cation</name>
        <dbReference type="ChEBI" id="CHEBI:60240"/>
    </ligand>
</feature>
<dbReference type="SUPFAM" id="SSF63829">
    <property type="entry name" value="Calcium-dependent phosphotriesterase"/>
    <property type="match status" value="1"/>
</dbReference>
<dbReference type="GO" id="GO:0019853">
    <property type="term" value="P:L-ascorbic acid biosynthetic process"/>
    <property type="evidence" value="ECO:0007669"/>
    <property type="project" value="TreeGrafter"/>
</dbReference>
<accession>A0A848GWN1</accession>
<protein>
    <submittedName>
        <fullName evidence="5">SMP-30/gluconolactonase/LRE family protein</fullName>
    </submittedName>
</protein>
<feature type="binding site" evidence="3">
    <location>
        <position position="16"/>
    </location>
    <ligand>
        <name>a divalent metal cation</name>
        <dbReference type="ChEBI" id="CHEBI:60240"/>
    </ligand>
</feature>
<evidence type="ECO:0000256" key="2">
    <source>
        <dbReference type="PIRSR" id="PIRSR605511-1"/>
    </source>
</evidence>
<proteinExistence type="inferred from homology"/>
<dbReference type="PANTHER" id="PTHR10907">
    <property type="entry name" value="REGUCALCIN"/>
    <property type="match status" value="1"/>
</dbReference>
<sequence>MTRISVLSPHRDLLGECPLWDVRTESLVWIDGRGQRVHRQHLATGARASWQASAHIGSIALCESGRVLLALEDGFAFLDPASGGITPWGPTVTHRAGQMRLNDGRVDRQGRFVVGSMTVGRREPLGAFYQLDGRGRLLEIERDIHIANATCFSPDGRWLYLADSVAQQIWRYAYDSEAGTVGPREILVDKDALGKPPDGATVDAEGCLWVAVIRDGRLARFDASGRSLQSIPFEPESYITCPCFGGPEFGTLFVTSISDSGHLFRSTNPQAGAVFRVDGTGVRGLEEPRFKDL</sequence>
<feature type="binding site" evidence="3">
    <location>
        <position position="100"/>
    </location>
    <ligand>
        <name>substrate</name>
    </ligand>
</feature>
<dbReference type="EMBL" id="JABBFX010000001">
    <property type="protein sequence ID" value="NML43066.1"/>
    <property type="molecule type" value="Genomic_DNA"/>
</dbReference>
<evidence type="ECO:0000313" key="6">
    <source>
        <dbReference type="Proteomes" id="UP000541185"/>
    </source>
</evidence>